<protein>
    <recommendedName>
        <fullName evidence="3">S-adenosyl-L-methionine-dependent methyltransferase</fullName>
    </recommendedName>
</protein>
<evidence type="ECO:0000313" key="2">
    <source>
        <dbReference type="Proteomes" id="UP001251528"/>
    </source>
</evidence>
<name>A0AAJ0D053_9HYPO</name>
<dbReference type="InterPro" id="IPR029063">
    <property type="entry name" value="SAM-dependent_MTases_sf"/>
</dbReference>
<keyword evidence="2" id="KW-1185">Reference proteome</keyword>
<dbReference type="EMBL" id="JASWJB010000014">
    <property type="protein sequence ID" value="KAK2612638.1"/>
    <property type="molecule type" value="Genomic_DNA"/>
</dbReference>
<dbReference type="PANTHER" id="PTHR43861">
    <property type="entry name" value="TRANS-ACONITATE 2-METHYLTRANSFERASE-RELATED"/>
    <property type="match status" value="1"/>
</dbReference>
<dbReference type="Pfam" id="PF13489">
    <property type="entry name" value="Methyltransf_23"/>
    <property type="match status" value="1"/>
</dbReference>
<evidence type="ECO:0000313" key="1">
    <source>
        <dbReference type="EMBL" id="KAK2612638.1"/>
    </source>
</evidence>
<dbReference type="Gene3D" id="3.40.50.150">
    <property type="entry name" value="Vaccinia Virus protein VP39"/>
    <property type="match status" value="1"/>
</dbReference>
<comment type="caution">
    <text evidence="1">The sequence shown here is derived from an EMBL/GenBank/DDBJ whole genome shotgun (WGS) entry which is preliminary data.</text>
</comment>
<proteinExistence type="predicted"/>
<accession>A0AAJ0D053</accession>
<gene>
    <name evidence="1" type="ORF">QQS21_001410</name>
</gene>
<evidence type="ECO:0008006" key="3">
    <source>
        <dbReference type="Google" id="ProtNLM"/>
    </source>
</evidence>
<sequence>MSDTTTVNQAYFNKLASEYDQKFQKTVARLQDEVKSRASLLGARPSARLLDYACGTGLLSSALGPLISECVGIDVSESMVEQYNAKAKSEGLPPSKRFAYVGNLVSEEDPSPAAFSSPNFFDFDIAGVGFAFHHMDDCELAAKRLAERLRPGGVLFIAEFLAHAPMEGHTASSGVRHHGFTQDRMREIFEGAGVGKDFQFDVMDEDINFEHAHGQGKHMMRRVFFARGEKDSHP</sequence>
<dbReference type="SUPFAM" id="SSF53335">
    <property type="entry name" value="S-adenosyl-L-methionine-dependent methyltransferases"/>
    <property type="match status" value="1"/>
</dbReference>
<reference evidence="1" key="1">
    <citation type="submission" date="2023-06" db="EMBL/GenBank/DDBJ databases">
        <title>Conoideocrella luteorostrata (Hypocreales: Clavicipitaceae), a potential biocontrol fungus for elongate hemlock scale in United States Christmas tree production areas.</title>
        <authorList>
            <person name="Barrett H."/>
            <person name="Lovett B."/>
            <person name="Macias A.M."/>
            <person name="Stajich J.E."/>
            <person name="Kasson M.T."/>
        </authorList>
    </citation>
    <scope>NUCLEOTIDE SEQUENCE</scope>
    <source>
        <strain evidence="1">ARSEF 14590</strain>
    </source>
</reference>
<dbReference type="AlphaFoldDB" id="A0AAJ0D053"/>
<dbReference type="CDD" id="cd02440">
    <property type="entry name" value="AdoMet_MTases"/>
    <property type="match status" value="1"/>
</dbReference>
<organism evidence="1 2">
    <name type="scientific">Conoideocrella luteorostrata</name>
    <dbReference type="NCBI Taxonomy" id="1105319"/>
    <lineage>
        <taxon>Eukaryota</taxon>
        <taxon>Fungi</taxon>
        <taxon>Dikarya</taxon>
        <taxon>Ascomycota</taxon>
        <taxon>Pezizomycotina</taxon>
        <taxon>Sordariomycetes</taxon>
        <taxon>Hypocreomycetidae</taxon>
        <taxon>Hypocreales</taxon>
        <taxon>Clavicipitaceae</taxon>
        <taxon>Conoideocrella</taxon>
    </lineage>
</organism>
<dbReference type="Proteomes" id="UP001251528">
    <property type="component" value="Unassembled WGS sequence"/>
</dbReference>